<keyword evidence="7" id="KW-0732">Signal</keyword>
<evidence type="ECO:0000256" key="10">
    <source>
        <dbReference type="ARBA" id="ARBA00023077"/>
    </source>
</evidence>
<evidence type="ECO:0000256" key="11">
    <source>
        <dbReference type="ARBA" id="ARBA00023136"/>
    </source>
</evidence>
<name>A0A5A7MFJ2_COMTE</name>
<dbReference type="GO" id="GO:0015344">
    <property type="term" value="F:siderophore uptake transmembrane transporter activity"/>
    <property type="evidence" value="ECO:0007669"/>
    <property type="project" value="TreeGrafter"/>
</dbReference>
<dbReference type="Pfam" id="PF00593">
    <property type="entry name" value="TonB_dep_Rec_b-barrel"/>
    <property type="match status" value="1"/>
</dbReference>
<keyword evidence="9" id="KW-0406">Ion transport</keyword>
<dbReference type="InterPro" id="IPR037066">
    <property type="entry name" value="Plug_dom_sf"/>
</dbReference>
<evidence type="ECO:0000256" key="15">
    <source>
        <dbReference type="PROSITE-ProRule" id="PRU10144"/>
    </source>
</evidence>
<dbReference type="PROSITE" id="PS01156">
    <property type="entry name" value="TONB_DEPENDENT_REC_2"/>
    <property type="match status" value="1"/>
</dbReference>
<keyword evidence="4 14" id="KW-1134">Transmembrane beta strand</keyword>
<dbReference type="EMBL" id="BKBW01000004">
    <property type="protein sequence ID" value="GEQ75674.1"/>
    <property type="molecule type" value="Genomic_DNA"/>
</dbReference>
<keyword evidence="10 16" id="KW-0798">TonB box</keyword>
<evidence type="ECO:0000256" key="3">
    <source>
        <dbReference type="ARBA" id="ARBA00022448"/>
    </source>
</evidence>
<dbReference type="Gene3D" id="2.170.130.10">
    <property type="entry name" value="TonB-dependent receptor, plug domain"/>
    <property type="match status" value="1"/>
</dbReference>
<evidence type="ECO:0000259" key="18">
    <source>
        <dbReference type="Pfam" id="PF07715"/>
    </source>
</evidence>
<feature type="domain" description="TonB-dependent receptor plug" evidence="18">
    <location>
        <begin position="76"/>
        <end position="179"/>
    </location>
</feature>
<dbReference type="GO" id="GO:0038023">
    <property type="term" value="F:signaling receptor activity"/>
    <property type="evidence" value="ECO:0007669"/>
    <property type="project" value="InterPro"/>
</dbReference>
<comment type="caution">
    <text evidence="19">The sequence shown here is derived from an EMBL/GenBank/DDBJ whole genome shotgun (WGS) entry which is preliminary data.</text>
</comment>
<evidence type="ECO:0000256" key="7">
    <source>
        <dbReference type="ARBA" id="ARBA00022729"/>
    </source>
</evidence>
<dbReference type="PANTHER" id="PTHR32552">
    <property type="entry name" value="FERRICHROME IRON RECEPTOR-RELATED"/>
    <property type="match status" value="1"/>
</dbReference>
<protein>
    <submittedName>
        <fullName evidence="19">TonB-dependent receptor</fullName>
    </submittedName>
</protein>
<dbReference type="Proteomes" id="UP000323105">
    <property type="component" value="Unassembled WGS sequence"/>
</dbReference>
<dbReference type="InterPro" id="IPR012910">
    <property type="entry name" value="Plug_dom"/>
</dbReference>
<dbReference type="CDD" id="cd01347">
    <property type="entry name" value="ligand_gated_channel"/>
    <property type="match status" value="1"/>
</dbReference>
<keyword evidence="6 14" id="KW-0812">Transmembrane</keyword>
<evidence type="ECO:0000256" key="1">
    <source>
        <dbReference type="ARBA" id="ARBA00004571"/>
    </source>
</evidence>
<organism evidence="19 20">
    <name type="scientific">Comamonas testosteroni</name>
    <name type="common">Pseudomonas testosteroni</name>
    <dbReference type="NCBI Taxonomy" id="285"/>
    <lineage>
        <taxon>Bacteria</taxon>
        <taxon>Pseudomonadati</taxon>
        <taxon>Pseudomonadota</taxon>
        <taxon>Betaproteobacteria</taxon>
        <taxon>Burkholderiales</taxon>
        <taxon>Comamonadaceae</taxon>
        <taxon>Comamonas</taxon>
    </lineage>
</organism>
<evidence type="ECO:0000256" key="16">
    <source>
        <dbReference type="RuleBase" id="RU003357"/>
    </source>
</evidence>
<evidence type="ECO:0000256" key="12">
    <source>
        <dbReference type="ARBA" id="ARBA00023170"/>
    </source>
</evidence>
<keyword evidence="5" id="KW-0410">Iron transport</keyword>
<evidence type="ECO:0000256" key="4">
    <source>
        <dbReference type="ARBA" id="ARBA00022452"/>
    </source>
</evidence>
<evidence type="ECO:0000256" key="2">
    <source>
        <dbReference type="ARBA" id="ARBA00009810"/>
    </source>
</evidence>
<dbReference type="InterPro" id="IPR010917">
    <property type="entry name" value="TonB_rcpt_CS"/>
</dbReference>
<dbReference type="Pfam" id="PF07715">
    <property type="entry name" value="Plug"/>
    <property type="match status" value="1"/>
</dbReference>
<comment type="similarity">
    <text evidence="2 14 16">Belongs to the TonB-dependent receptor family.</text>
</comment>
<dbReference type="InterPro" id="IPR036942">
    <property type="entry name" value="Beta-barrel_TonB_sf"/>
</dbReference>
<comment type="subcellular location">
    <subcellularLocation>
        <location evidence="1 14">Cell outer membrane</location>
        <topology evidence="1 14">Multi-pass membrane protein</topology>
    </subcellularLocation>
</comment>
<dbReference type="NCBIfam" id="TIGR01783">
    <property type="entry name" value="TonB-siderophor"/>
    <property type="match status" value="1"/>
</dbReference>
<dbReference type="GO" id="GO:0009279">
    <property type="term" value="C:cell outer membrane"/>
    <property type="evidence" value="ECO:0007669"/>
    <property type="project" value="UniProtKB-SubCell"/>
</dbReference>
<feature type="short sequence motif" description="TonB C-terminal box" evidence="15">
    <location>
        <begin position="696"/>
        <end position="713"/>
    </location>
</feature>
<dbReference type="AlphaFoldDB" id="A0A5A7MFJ2"/>
<keyword evidence="3 14" id="KW-0813">Transport</keyword>
<accession>A0A5A7MFJ2</accession>
<dbReference type="Gene3D" id="2.40.170.20">
    <property type="entry name" value="TonB-dependent receptor, beta-barrel domain"/>
    <property type="match status" value="1"/>
</dbReference>
<evidence type="ECO:0000256" key="9">
    <source>
        <dbReference type="ARBA" id="ARBA00023065"/>
    </source>
</evidence>
<dbReference type="InterPro" id="IPR039426">
    <property type="entry name" value="TonB-dep_rcpt-like"/>
</dbReference>
<evidence type="ECO:0000256" key="13">
    <source>
        <dbReference type="ARBA" id="ARBA00023237"/>
    </source>
</evidence>
<evidence type="ECO:0000256" key="14">
    <source>
        <dbReference type="PROSITE-ProRule" id="PRU01360"/>
    </source>
</evidence>
<keyword evidence="13 14" id="KW-0998">Cell outer membrane</keyword>
<dbReference type="PROSITE" id="PS52016">
    <property type="entry name" value="TONB_DEPENDENT_REC_3"/>
    <property type="match status" value="1"/>
</dbReference>
<reference evidence="19 20" key="1">
    <citation type="journal article" date="2019" name="Microbiol. Resour. Announc.">
        <title>Draft Genome Sequence of Comamonas testosteroni TA441, a Bacterium That Has a Cryptic Phenol Degradation Gene Cluster.</title>
        <authorList>
            <person name="Arai H."/>
            <person name="Ishii M."/>
        </authorList>
    </citation>
    <scope>NUCLEOTIDE SEQUENCE [LARGE SCALE GENOMIC DNA]</scope>
    <source>
        <strain evidence="19 20">TA441</strain>
    </source>
</reference>
<evidence type="ECO:0000256" key="6">
    <source>
        <dbReference type="ARBA" id="ARBA00022692"/>
    </source>
</evidence>
<dbReference type="SUPFAM" id="SSF56935">
    <property type="entry name" value="Porins"/>
    <property type="match status" value="1"/>
</dbReference>
<evidence type="ECO:0000256" key="5">
    <source>
        <dbReference type="ARBA" id="ARBA00022496"/>
    </source>
</evidence>
<evidence type="ECO:0000313" key="19">
    <source>
        <dbReference type="EMBL" id="GEQ75674.1"/>
    </source>
</evidence>
<feature type="domain" description="TonB-dependent receptor-like beta-barrel" evidence="17">
    <location>
        <begin position="254"/>
        <end position="682"/>
    </location>
</feature>
<keyword evidence="11 14" id="KW-0472">Membrane</keyword>
<dbReference type="PANTHER" id="PTHR32552:SF84">
    <property type="entry name" value="TONB-DEPENDENT RECEPTOR-RELATED"/>
    <property type="match status" value="1"/>
</dbReference>
<evidence type="ECO:0000256" key="8">
    <source>
        <dbReference type="ARBA" id="ARBA00023004"/>
    </source>
</evidence>
<keyword evidence="12 19" id="KW-0675">Receptor</keyword>
<dbReference type="InterPro" id="IPR010105">
    <property type="entry name" value="TonB_sidphr_rcpt"/>
</dbReference>
<dbReference type="InterPro" id="IPR000531">
    <property type="entry name" value="Beta-barrel_TonB"/>
</dbReference>
<keyword evidence="8" id="KW-0408">Iron</keyword>
<proteinExistence type="inferred from homology"/>
<sequence>MCSHPQTSAAFHSVLNSKPQLRHLGSTALKLLLLCPVVGMAQQSLPEVTVRENRLPSHELQTSQPATTASHVDVPVLDLPASVSGVSSLQIDERADYRVSDAVTRTVGLSASGAPGNGGLSFSSRGFSGVNSIGIAEDGIMLGVASGTVNYPGDSWGYERIEVLRGPASLMYGSGTTGATMNAIRKQPSRERSTEVLLGAGSHGKAYAGIGASGALGETLSYRLDAYGDRTDGERELGKASSGKLMSALRWTPRNDLTVDLSADISQQKPERYFGSPVIDGHIVKELRNKNYNVLDAIDQFKDQRFRAKAQWRASDTLTVRNELYHFRSDRHWKNIEAYDYQPATGQVGRSDYLEIGHDVQQTGNRMGLDLKAASHQIAMGWDISNAQFTSSSNSPYTGQSTVSAFNPQHGYWDSPDAYLPRMNSSIRQNALYLEDAWKISEQWLLMAGMRRDWYAFSRNNIQDGSGFDKPLNGTSWRLGLTHKFDALSSAYVQTSTGHDPVTSLLSIAQSQSGFSLSQGRQVEVGYKQQLADGRGEWTVAAYRIVKDDIITRDPDRPALSVQGGKQSSRGLELTGLIHASKTLRFEGNLSYVDAKFDRLLEGGKGVDRAGNRPSNVPRVTANLWGHYRTGPWQASLGLRHVGDRFSDNANTTRLPSYVVTDAVLSWDMNPRTTLRLVGRNLTNRLYATSAQSSNQWLLGRGRSVELSALMRF</sequence>
<dbReference type="GO" id="GO:0015891">
    <property type="term" value="P:siderophore transport"/>
    <property type="evidence" value="ECO:0007669"/>
    <property type="project" value="InterPro"/>
</dbReference>
<evidence type="ECO:0000313" key="20">
    <source>
        <dbReference type="Proteomes" id="UP000323105"/>
    </source>
</evidence>
<evidence type="ECO:0000259" key="17">
    <source>
        <dbReference type="Pfam" id="PF00593"/>
    </source>
</evidence>
<gene>
    <name evidence="19" type="ORF">CTTA_2679</name>
</gene>